<comment type="caution">
    <text evidence="1">The sequence shown here is derived from an EMBL/GenBank/DDBJ whole genome shotgun (WGS) entry which is preliminary data.</text>
</comment>
<sequence length="30" mass="3455">MSYSTSITGRHVFLSYSHCYNPTHCTCWTA</sequence>
<protein>
    <submittedName>
        <fullName evidence="1">Uncharacterized protein</fullName>
    </submittedName>
</protein>
<dbReference type="Proteomes" id="UP000478052">
    <property type="component" value="Unassembled WGS sequence"/>
</dbReference>
<dbReference type="EMBL" id="VUJU01009357">
    <property type="protein sequence ID" value="KAF0720941.1"/>
    <property type="molecule type" value="Genomic_DNA"/>
</dbReference>
<accession>A0A6G0W519</accession>
<keyword evidence="2" id="KW-1185">Reference proteome</keyword>
<proteinExistence type="predicted"/>
<gene>
    <name evidence="1" type="ORF">FWK35_00019206</name>
</gene>
<dbReference type="AlphaFoldDB" id="A0A6G0W519"/>
<organism evidence="1 2">
    <name type="scientific">Aphis craccivora</name>
    <name type="common">Cowpea aphid</name>
    <dbReference type="NCBI Taxonomy" id="307492"/>
    <lineage>
        <taxon>Eukaryota</taxon>
        <taxon>Metazoa</taxon>
        <taxon>Ecdysozoa</taxon>
        <taxon>Arthropoda</taxon>
        <taxon>Hexapoda</taxon>
        <taxon>Insecta</taxon>
        <taxon>Pterygota</taxon>
        <taxon>Neoptera</taxon>
        <taxon>Paraneoptera</taxon>
        <taxon>Hemiptera</taxon>
        <taxon>Sternorrhyncha</taxon>
        <taxon>Aphidomorpha</taxon>
        <taxon>Aphidoidea</taxon>
        <taxon>Aphididae</taxon>
        <taxon>Aphidini</taxon>
        <taxon>Aphis</taxon>
        <taxon>Aphis</taxon>
    </lineage>
</organism>
<reference evidence="1 2" key="1">
    <citation type="submission" date="2019-08" db="EMBL/GenBank/DDBJ databases">
        <title>Whole genome of Aphis craccivora.</title>
        <authorList>
            <person name="Voronova N.V."/>
            <person name="Shulinski R.S."/>
            <person name="Bandarenka Y.V."/>
            <person name="Zhorov D.G."/>
            <person name="Warner D."/>
        </authorList>
    </citation>
    <scope>NUCLEOTIDE SEQUENCE [LARGE SCALE GENOMIC DNA]</scope>
    <source>
        <strain evidence="1">180601</strain>
        <tissue evidence="1">Whole Body</tissue>
    </source>
</reference>
<evidence type="ECO:0000313" key="1">
    <source>
        <dbReference type="EMBL" id="KAF0720941.1"/>
    </source>
</evidence>
<evidence type="ECO:0000313" key="2">
    <source>
        <dbReference type="Proteomes" id="UP000478052"/>
    </source>
</evidence>
<name>A0A6G0W519_APHCR</name>